<gene>
    <name evidence="1" type="ORF">PR048_010827</name>
</gene>
<comment type="caution">
    <text evidence="1">The sequence shown here is derived from an EMBL/GenBank/DDBJ whole genome shotgun (WGS) entry which is preliminary data.</text>
</comment>
<evidence type="ECO:0000313" key="2">
    <source>
        <dbReference type="Proteomes" id="UP001159363"/>
    </source>
</evidence>
<accession>A0ABQ9I3T1</accession>
<name>A0ABQ9I3T1_9NEOP</name>
<dbReference type="EMBL" id="JARBHB010000003">
    <property type="protein sequence ID" value="KAJ8891311.1"/>
    <property type="molecule type" value="Genomic_DNA"/>
</dbReference>
<sequence>MSAEGTGILRFIDDAMDSQSYIEIMQENMLPSTQELHGGYYVFQQDNTPCHTSAATKEWFGGKGITVLN</sequence>
<evidence type="ECO:0000313" key="1">
    <source>
        <dbReference type="EMBL" id="KAJ8891311.1"/>
    </source>
</evidence>
<evidence type="ECO:0008006" key="3">
    <source>
        <dbReference type="Google" id="ProtNLM"/>
    </source>
</evidence>
<dbReference type="Proteomes" id="UP001159363">
    <property type="component" value="Chromosome 3"/>
</dbReference>
<proteinExistence type="predicted"/>
<dbReference type="Gene3D" id="3.30.420.10">
    <property type="entry name" value="Ribonuclease H-like superfamily/Ribonuclease H"/>
    <property type="match status" value="1"/>
</dbReference>
<keyword evidence="2" id="KW-1185">Reference proteome</keyword>
<protein>
    <recommendedName>
        <fullName evidence="3">Transposase</fullName>
    </recommendedName>
</protein>
<organism evidence="1 2">
    <name type="scientific">Dryococelus australis</name>
    <dbReference type="NCBI Taxonomy" id="614101"/>
    <lineage>
        <taxon>Eukaryota</taxon>
        <taxon>Metazoa</taxon>
        <taxon>Ecdysozoa</taxon>
        <taxon>Arthropoda</taxon>
        <taxon>Hexapoda</taxon>
        <taxon>Insecta</taxon>
        <taxon>Pterygota</taxon>
        <taxon>Neoptera</taxon>
        <taxon>Polyneoptera</taxon>
        <taxon>Phasmatodea</taxon>
        <taxon>Verophasmatodea</taxon>
        <taxon>Anareolatae</taxon>
        <taxon>Phasmatidae</taxon>
        <taxon>Eurycanthinae</taxon>
        <taxon>Dryococelus</taxon>
    </lineage>
</organism>
<dbReference type="InterPro" id="IPR036397">
    <property type="entry name" value="RNaseH_sf"/>
</dbReference>
<reference evidence="1 2" key="1">
    <citation type="submission" date="2023-02" db="EMBL/GenBank/DDBJ databases">
        <title>LHISI_Scaffold_Assembly.</title>
        <authorList>
            <person name="Stuart O.P."/>
            <person name="Cleave R."/>
            <person name="Magrath M.J.L."/>
            <person name="Mikheyev A.S."/>
        </authorList>
    </citation>
    <scope>NUCLEOTIDE SEQUENCE [LARGE SCALE GENOMIC DNA]</scope>
    <source>
        <strain evidence="1">Daus_M_001</strain>
        <tissue evidence="1">Leg muscle</tissue>
    </source>
</reference>